<name>A0A7C9GVQ3_9SPHN</name>
<reference evidence="2 3" key="1">
    <citation type="submission" date="2019-09" db="EMBL/GenBank/DDBJ databases">
        <title>Polymorphobacter sp. isolated from a lake in China.</title>
        <authorList>
            <person name="Liu Z."/>
        </authorList>
    </citation>
    <scope>NUCLEOTIDE SEQUENCE [LARGE SCALE GENOMIC DNA]</scope>
    <source>
        <strain evidence="2 3">D40P</strain>
    </source>
</reference>
<evidence type="ECO:0008006" key="4">
    <source>
        <dbReference type="Google" id="ProtNLM"/>
    </source>
</evidence>
<dbReference type="OrthoDB" id="427567at2"/>
<dbReference type="PANTHER" id="PTHR37549:SF1">
    <property type="entry name" value="LIPOPROTEIN LPRI"/>
    <property type="match status" value="1"/>
</dbReference>
<feature type="signal peptide" evidence="1">
    <location>
        <begin position="1"/>
        <end position="23"/>
    </location>
</feature>
<organism evidence="2 3">
    <name type="scientific">Sandarakinorhabdus fusca</name>
    <dbReference type="NCBI Taxonomy" id="1439888"/>
    <lineage>
        <taxon>Bacteria</taxon>
        <taxon>Pseudomonadati</taxon>
        <taxon>Pseudomonadota</taxon>
        <taxon>Alphaproteobacteria</taxon>
        <taxon>Sphingomonadales</taxon>
        <taxon>Sphingosinicellaceae</taxon>
        <taxon>Sandarakinorhabdus</taxon>
    </lineage>
</organism>
<dbReference type="AlphaFoldDB" id="A0A7C9GVQ3"/>
<dbReference type="Proteomes" id="UP000481327">
    <property type="component" value="Unassembled WGS sequence"/>
</dbReference>
<sequence length="122" mass="13024">MTCPQFLRILVVAVGVAAGPAAAASFDCGKARTPDEVTVCATPALSSRDSEMGGLWYAYSRVPMMMGSNGARHDDAMQFLAQRSACGRDVACLTRVYDARNAVLRAGITDAMNTMFRLQNPS</sequence>
<evidence type="ECO:0000256" key="1">
    <source>
        <dbReference type="SAM" id="SignalP"/>
    </source>
</evidence>
<dbReference type="EMBL" id="WIOL01000003">
    <property type="protein sequence ID" value="MQT17698.1"/>
    <property type="molecule type" value="Genomic_DNA"/>
</dbReference>
<gene>
    <name evidence="2" type="ORF">F3168_10530</name>
</gene>
<dbReference type="GO" id="GO:0005576">
    <property type="term" value="C:extracellular region"/>
    <property type="evidence" value="ECO:0007669"/>
    <property type="project" value="TreeGrafter"/>
</dbReference>
<accession>A0A7C9GVQ3</accession>
<protein>
    <recommendedName>
        <fullName evidence="4">DUF1311 domain-containing protein</fullName>
    </recommendedName>
</protein>
<proteinExistence type="predicted"/>
<dbReference type="InterPro" id="IPR052755">
    <property type="entry name" value="Lysozyme_Inhibitor_LprI"/>
</dbReference>
<feature type="chain" id="PRO_5028868067" description="DUF1311 domain-containing protein" evidence="1">
    <location>
        <begin position="24"/>
        <end position="122"/>
    </location>
</feature>
<evidence type="ECO:0000313" key="3">
    <source>
        <dbReference type="Proteomes" id="UP000481327"/>
    </source>
</evidence>
<evidence type="ECO:0000313" key="2">
    <source>
        <dbReference type="EMBL" id="MQT17698.1"/>
    </source>
</evidence>
<dbReference type="PANTHER" id="PTHR37549">
    <property type="entry name" value="LIPOPROTEIN LPRI"/>
    <property type="match status" value="1"/>
</dbReference>
<comment type="caution">
    <text evidence="2">The sequence shown here is derived from an EMBL/GenBank/DDBJ whole genome shotgun (WGS) entry which is preliminary data.</text>
</comment>
<keyword evidence="3" id="KW-1185">Reference proteome</keyword>
<keyword evidence="1" id="KW-0732">Signal</keyword>
<dbReference type="RefSeq" id="WP_152578131.1">
    <property type="nucleotide sequence ID" value="NZ_JAATJI010000002.1"/>
</dbReference>